<accession>A0ABV6QVR1</accession>
<dbReference type="EMBL" id="JBHLTC010000035">
    <property type="protein sequence ID" value="MFC0627697.1"/>
    <property type="molecule type" value="Genomic_DNA"/>
</dbReference>
<evidence type="ECO:0008006" key="5">
    <source>
        <dbReference type="Google" id="ProtNLM"/>
    </source>
</evidence>
<evidence type="ECO:0000313" key="4">
    <source>
        <dbReference type="Proteomes" id="UP001589890"/>
    </source>
</evidence>
<evidence type="ECO:0000256" key="2">
    <source>
        <dbReference type="SAM" id="Phobius"/>
    </source>
</evidence>
<keyword evidence="2" id="KW-1133">Transmembrane helix</keyword>
<feature type="region of interest" description="Disordered" evidence="1">
    <location>
        <begin position="39"/>
        <end position="58"/>
    </location>
</feature>
<dbReference type="RefSeq" id="WP_380052742.1">
    <property type="nucleotide sequence ID" value="NZ_JBHLTC010000035.1"/>
</dbReference>
<keyword evidence="2" id="KW-0472">Membrane</keyword>
<name>A0ABV6QVR1_9ACTN</name>
<dbReference type="Proteomes" id="UP001589890">
    <property type="component" value="Unassembled WGS sequence"/>
</dbReference>
<sequence length="268" mass="27358">MTRTDEFQLLKTLDAANADGGIDPHGPRARADLQRILATDPAGPGLQPRPASTRKSTRAKRAIGLGALVATASAAAVVLPSALGGDEAFATWTASPAGMSAKDRASASASCRDEQKSGSPDYRADLSTASTAISERRGAWTLVILAGQDGFSALCITDDSTRLFRDFIGSIGKTPQADQPAKKGLAATVLGTGSTGGGELSIVAGPAGSEVVAVSYNSARQGRVLATVSGGQFALWLPGNELENASKQGVPLQVTYRDGTSSTVTLTL</sequence>
<feature type="transmembrane region" description="Helical" evidence="2">
    <location>
        <begin position="62"/>
        <end position="83"/>
    </location>
</feature>
<organism evidence="3 4">
    <name type="scientific">Kribbella deserti</name>
    <dbReference type="NCBI Taxonomy" id="1926257"/>
    <lineage>
        <taxon>Bacteria</taxon>
        <taxon>Bacillati</taxon>
        <taxon>Actinomycetota</taxon>
        <taxon>Actinomycetes</taxon>
        <taxon>Propionibacteriales</taxon>
        <taxon>Kribbellaceae</taxon>
        <taxon>Kribbella</taxon>
    </lineage>
</organism>
<evidence type="ECO:0000256" key="1">
    <source>
        <dbReference type="SAM" id="MobiDB-lite"/>
    </source>
</evidence>
<keyword evidence="4" id="KW-1185">Reference proteome</keyword>
<protein>
    <recommendedName>
        <fullName evidence="5">Anti-sigma factor</fullName>
    </recommendedName>
</protein>
<keyword evidence="2" id="KW-0812">Transmembrane</keyword>
<proteinExistence type="predicted"/>
<gene>
    <name evidence="3" type="ORF">ACFFGN_26725</name>
</gene>
<reference evidence="3 4" key="1">
    <citation type="submission" date="2024-09" db="EMBL/GenBank/DDBJ databases">
        <authorList>
            <person name="Sun Q."/>
            <person name="Mori K."/>
        </authorList>
    </citation>
    <scope>NUCLEOTIDE SEQUENCE [LARGE SCALE GENOMIC DNA]</scope>
    <source>
        <strain evidence="3 4">CGMCC 1.15906</strain>
    </source>
</reference>
<comment type="caution">
    <text evidence="3">The sequence shown here is derived from an EMBL/GenBank/DDBJ whole genome shotgun (WGS) entry which is preliminary data.</text>
</comment>
<evidence type="ECO:0000313" key="3">
    <source>
        <dbReference type="EMBL" id="MFC0627697.1"/>
    </source>
</evidence>